<evidence type="ECO:0000313" key="1">
    <source>
        <dbReference type="EMBL" id="MBW2936760.1"/>
    </source>
</evidence>
<proteinExistence type="predicted"/>
<accession>A0A9X1FLF7</accession>
<evidence type="ECO:0000313" key="2">
    <source>
        <dbReference type="Proteomes" id="UP001138686"/>
    </source>
</evidence>
<sequence>MKTILQFIVFILFGLQLTHGQLLSFTPEIVLGTRSHTYQHYINYSFDSNWSINNVTLFDAEYFTEGNTIFFIRNMLAYKVSKHYKINAGFGVKNPGTFSTINGQYQLTKSKLKLNYSIGTTYQEGFTLEQNISLNYTPRLTNTLDFYLSVFAVMNTDFKMINRGIQQVKIGVKKGDIMFGLAGNLDQFNNTSKTLENYGVFIKYNF</sequence>
<keyword evidence="2" id="KW-1185">Reference proteome</keyword>
<dbReference type="AlphaFoldDB" id="A0A9X1FLF7"/>
<name>A0A9X1FLF7_9FLAO</name>
<dbReference type="EMBL" id="JAHWDP010000001">
    <property type="protein sequence ID" value="MBW2936760.1"/>
    <property type="molecule type" value="Genomic_DNA"/>
</dbReference>
<reference evidence="1" key="1">
    <citation type="submission" date="2021-07" db="EMBL/GenBank/DDBJ databases">
        <title>Aureisphaera sp. CAU 1614 isolated from sea sediment.</title>
        <authorList>
            <person name="Kim W."/>
        </authorList>
    </citation>
    <scope>NUCLEOTIDE SEQUENCE</scope>
    <source>
        <strain evidence="1">CAU 1614</strain>
    </source>
</reference>
<comment type="caution">
    <text evidence="1">The sequence shown here is derived from an EMBL/GenBank/DDBJ whole genome shotgun (WGS) entry which is preliminary data.</text>
</comment>
<dbReference type="RefSeq" id="WP_219050578.1">
    <property type="nucleotide sequence ID" value="NZ_JAHWDP010000001.1"/>
</dbReference>
<protein>
    <submittedName>
        <fullName evidence="1">Uncharacterized protein</fullName>
    </submittedName>
</protein>
<dbReference type="Proteomes" id="UP001138686">
    <property type="component" value="Unassembled WGS sequence"/>
</dbReference>
<gene>
    <name evidence="1" type="ORF">KXJ69_01500</name>
</gene>
<organism evidence="1 2">
    <name type="scientific">Halomarinibacterium sedimenti</name>
    <dbReference type="NCBI Taxonomy" id="2857106"/>
    <lineage>
        <taxon>Bacteria</taxon>
        <taxon>Pseudomonadati</taxon>
        <taxon>Bacteroidota</taxon>
        <taxon>Flavobacteriia</taxon>
        <taxon>Flavobacteriales</taxon>
        <taxon>Flavobacteriaceae</taxon>
        <taxon>Halomarinibacterium</taxon>
    </lineage>
</organism>